<dbReference type="Pfam" id="PF19827">
    <property type="entry name" value="DUF6308"/>
    <property type="match status" value="1"/>
</dbReference>
<organism evidence="1 2">
    <name type="scientific">Actinoplanes derwentensis</name>
    <dbReference type="NCBI Taxonomy" id="113562"/>
    <lineage>
        <taxon>Bacteria</taxon>
        <taxon>Bacillati</taxon>
        <taxon>Actinomycetota</taxon>
        <taxon>Actinomycetes</taxon>
        <taxon>Micromonosporales</taxon>
        <taxon>Micromonosporaceae</taxon>
        <taxon>Actinoplanes</taxon>
    </lineage>
</organism>
<protein>
    <submittedName>
        <fullName evidence="1">Uncharacterized protein</fullName>
    </submittedName>
</protein>
<dbReference type="STRING" id="113562.SAMN04489716_9292"/>
<evidence type="ECO:0000313" key="1">
    <source>
        <dbReference type="EMBL" id="SDT80637.1"/>
    </source>
</evidence>
<dbReference type="RefSeq" id="WP_092555831.1">
    <property type="nucleotide sequence ID" value="NZ_BOMJ01000132.1"/>
</dbReference>
<name>A0A1H2DDH0_9ACTN</name>
<keyword evidence="2" id="KW-1185">Reference proteome</keyword>
<gene>
    <name evidence="1" type="ORF">SAMN04489716_9292</name>
</gene>
<proteinExistence type="predicted"/>
<sequence>MPEKLIDIVRCEGVDHLKAYFALGAYTGQWFETFAGGGDRTETRDRITVDDLYAVEALNVQVPFAVGKELIEGQLGREIGTRLRKISIDVELGALSGDELIADGGHADQAWRLLNDRNEKTGIGWVIAGKLLARKRPKLIPVYDSIVRCQFGAPKQVWLKLHHALAEDDGELRAALAEVRATVGVDDKVSILRTLDVVLWRRHVRGHHRDKPAACPQRGAVEL</sequence>
<dbReference type="Proteomes" id="UP000198688">
    <property type="component" value="Chromosome I"/>
</dbReference>
<dbReference type="EMBL" id="LT629758">
    <property type="protein sequence ID" value="SDT80637.1"/>
    <property type="molecule type" value="Genomic_DNA"/>
</dbReference>
<dbReference type="OrthoDB" id="5178186at2"/>
<dbReference type="AlphaFoldDB" id="A0A1H2DDH0"/>
<evidence type="ECO:0000313" key="2">
    <source>
        <dbReference type="Proteomes" id="UP000198688"/>
    </source>
</evidence>
<reference evidence="1 2" key="1">
    <citation type="submission" date="2016-10" db="EMBL/GenBank/DDBJ databases">
        <authorList>
            <person name="de Groot N.N."/>
        </authorList>
    </citation>
    <scope>NUCLEOTIDE SEQUENCE [LARGE SCALE GENOMIC DNA]</scope>
    <source>
        <strain evidence="1 2">DSM 43941</strain>
    </source>
</reference>
<accession>A0A1H2DDH0</accession>
<dbReference type="InterPro" id="IPR046275">
    <property type="entry name" value="DUF6308"/>
</dbReference>